<dbReference type="EMBL" id="LRGB01001253">
    <property type="protein sequence ID" value="KZS13239.1"/>
    <property type="molecule type" value="Genomic_DNA"/>
</dbReference>
<gene>
    <name evidence="1" type="ORF">APZ42_021719</name>
</gene>
<evidence type="ECO:0000313" key="1">
    <source>
        <dbReference type="EMBL" id="KZS13239.1"/>
    </source>
</evidence>
<organism evidence="1 2">
    <name type="scientific">Daphnia magna</name>
    <dbReference type="NCBI Taxonomy" id="35525"/>
    <lineage>
        <taxon>Eukaryota</taxon>
        <taxon>Metazoa</taxon>
        <taxon>Ecdysozoa</taxon>
        <taxon>Arthropoda</taxon>
        <taxon>Crustacea</taxon>
        <taxon>Branchiopoda</taxon>
        <taxon>Diplostraca</taxon>
        <taxon>Cladocera</taxon>
        <taxon>Anomopoda</taxon>
        <taxon>Daphniidae</taxon>
        <taxon>Daphnia</taxon>
    </lineage>
</organism>
<dbReference type="Proteomes" id="UP000076858">
    <property type="component" value="Unassembled WGS sequence"/>
</dbReference>
<comment type="caution">
    <text evidence="1">The sequence shown here is derived from an EMBL/GenBank/DDBJ whole genome shotgun (WGS) entry which is preliminary data.</text>
</comment>
<dbReference type="AlphaFoldDB" id="A0A164WGD8"/>
<accession>A0A164WGD8</accession>
<reference evidence="1 2" key="1">
    <citation type="submission" date="2016-03" db="EMBL/GenBank/DDBJ databases">
        <title>EvidentialGene: Evidence-directed Construction of Genes on Genomes.</title>
        <authorList>
            <person name="Gilbert D.G."/>
            <person name="Choi J.-H."/>
            <person name="Mockaitis K."/>
            <person name="Colbourne J."/>
            <person name="Pfrender M."/>
        </authorList>
    </citation>
    <scope>NUCLEOTIDE SEQUENCE [LARGE SCALE GENOMIC DNA]</scope>
    <source>
        <strain evidence="1 2">Xinb3</strain>
        <tissue evidence="1">Complete organism</tissue>
    </source>
</reference>
<sequence>MWLPRPIHSQKKCSCLKKVEGYTRNGLEVG</sequence>
<name>A0A164WGD8_9CRUS</name>
<protein>
    <submittedName>
        <fullName evidence="1">Uncharacterized protein</fullName>
    </submittedName>
</protein>
<keyword evidence="2" id="KW-1185">Reference proteome</keyword>
<proteinExistence type="predicted"/>
<evidence type="ECO:0000313" key="2">
    <source>
        <dbReference type="Proteomes" id="UP000076858"/>
    </source>
</evidence>